<dbReference type="Proteomes" id="UP000010988">
    <property type="component" value="Unassembled WGS sequence"/>
</dbReference>
<evidence type="ECO:0000256" key="4">
    <source>
        <dbReference type="ARBA" id="ARBA00022801"/>
    </source>
</evidence>
<evidence type="ECO:0000256" key="8">
    <source>
        <dbReference type="ARBA" id="ARBA00023235"/>
    </source>
</evidence>
<dbReference type="OrthoDB" id="3196525at2"/>
<comment type="catalytic activity">
    <reaction evidence="11">
        <text>ATP + H2O = ADP + phosphate + H(+)</text>
        <dbReference type="Rhea" id="RHEA:13065"/>
        <dbReference type="ChEBI" id="CHEBI:15377"/>
        <dbReference type="ChEBI" id="CHEBI:15378"/>
        <dbReference type="ChEBI" id="CHEBI:30616"/>
        <dbReference type="ChEBI" id="CHEBI:43474"/>
        <dbReference type="ChEBI" id="CHEBI:456216"/>
        <dbReference type="EC" id="5.6.2.4"/>
    </reaction>
</comment>
<organism evidence="14 15">
    <name type="scientific">Gordonia aichiensis NBRC 108223</name>
    <dbReference type="NCBI Taxonomy" id="1220583"/>
    <lineage>
        <taxon>Bacteria</taxon>
        <taxon>Bacillati</taxon>
        <taxon>Actinomycetota</taxon>
        <taxon>Actinomycetes</taxon>
        <taxon>Mycobacteriales</taxon>
        <taxon>Gordoniaceae</taxon>
        <taxon>Gordonia</taxon>
    </lineage>
</organism>
<comment type="similarity">
    <text evidence="1">Belongs to the helicase family. UvrD subfamily.</text>
</comment>
<dbReference type="Pfam" id="PF13361">
    <property type="entry name" value="UvrD_C"/>
    <property type="match status" value="1"/>
</dbReference>
<keyword evidence="8" id="KW-0413">Isomerase</keyword>
<dbReference type="GO" id="GO:0003677">
    <property type="term" value="F:DNA binding"/>
    <property type="evidence" value="ECO:0007669"/>
    <property type="project" value="UniProtKB-KW"/>
</dbReference>
<evidence type="ECO:0000256" key="10">
    <source>
        <dbReference type="ARBA" id="ARBA00034808"/>
    </source>
</evidence>
<dbReference type="InterPro" id="IPR014016">
    <property type="entry name" value="UvrD-like_ATP-bd"/>
</dbReference>
<dbReference type="Pfam" id="PF00580">
    <property type="entry name" value="UvrD-helicase"/>
    <property type="match status" value="1"/>
</dbReference>
<reference evidence="14 15" key="1">
    <citation type="submission" date="2012-12" db="EMBL/GenBank/DDBJ databases">
        <title>Whole genome shotgun sequence of Gordonia aichiensis NBRC 108223.</title>
        <authorList>
            <person name="Isaki-Nakamura S."/>
            <person name="Hosoyama A."/>
            <person name="Tsuchikane K."/>
            <person name="Ando Y."/>
            <person name="Baba S."/>
            <person name="Ohji S."/>
            <person name="Hamada M."/>
            <person name="Tamura T."/>
            <person name="Yamazoe A."/>
            <person name="Yamazaki S."/>
            <person name="Fujita N."/>
        </authorList>
    </citation>
    <scope>NUCLEOTIDE SEQUENCE [LARGE SCALE GENOMIC DNA]</scope>
    <source>
        <strain evidence="14 15">NBRC 108223</strain>
    </source>
</reference>
<evidence type="ECO:0000256" key="9">
    <source>
        <dbReference type="ARBA" id="ARBA00034617"/>
    </source>
</evidence>
<dbReference type="SUPFAM" id="SSF52540">
    <property type="entry name" value="P-loop containing nucleoside triphosphate hydrolases"/>
    <property type="match status" value="1"/>
</dbReference>
<keyword evidence="4 12" id="KW-0378">Hydrolase</keyword>
<dbReference type="PANTHER" id="PTHR11070">
    <property type="entry name" value="UVRD / RECB / PCRA DNA HELICASE FAMILY MEMBER"/>
    <property type="match status" value="1"/>
</dbReference>
<dbReference type="InterPro" id="IPR000212">
    <property type="entry name" value="DNA_helicase_UvrD/REP"/>
</dbReference>
<keyword evidence="6 12" id="KW-0067">ATP-binding</keyword>
<comment type="caution">
    <text evidence="14">The sequence shown here is derived from an EMBL/GenBank/DDBJ whole genome shotgun (WGS) entry which is preliminary data.</text>
</comment>
<keyword evidence="7" id="KW-0234">DNA repair</keyword>
<comment type="catalytic activity">
    <reaction evidence="9">
        <text>Couples ATP hydrolysis with the unwinding of duplex DNA by translocating in the 3'-5' direction.</text>
        <dbReference type="EC" id="5.6.2.4"/>
    </reaction>
</comment>
<dbReference type="InterPro" id="IPR035093">
    <property type="entry name" value="RelE/ParE_toxin_dom_sf"/>
</dbReference>
<dbReference type="PANTHER" id="PTHR11070:SF45">
    <property type="entry name" value="DNA 3'-5' HELICASE"/>
    <property type="match status" value="1"/>
</dbReference>
<keyword evidence="15" id="KW-1185">Reference proteome</keyword>
<dbReference type="GO" id="GO:0005524">
    <property type="term" value="F:ATP binding"/>
    <property type="evidence" value="ECO:0007669"/>
    <property type="project" value="UniProtKB-UniRule"/>
</dbReference>
<keyword evidence="3" id="KW-0227">DNA damage</keyword>
<evidence type="ECO:0000256" key="2">
    <source>
        <dbReference type="ARBA" id="ARBA00022741"/>
    </source>
</evidence>
<feature type="domain" description="UvrD-like helicase ATP-binding" evidence="13">
    <location>
        <begin position="247"/>
        <end position="539"/>
    </location>
</feature>
<dbReference type="InterPro" id="IPR013986">
    <property type="entry name" value="DExx_box_DNA_helicase_dom_sf"/>
</dbReference>
<evidence type="ECO:0000313" key="14">
    <source>
        <dbReference type="EMBL" id="GAC49340.1"/>
    </source>
</evidence>
<dbReference type="AlphaFoldDB" id="L7KKC6"/>
<dbReference type="EMBL" id="BANR01000011">
    <property type="protein sequence ID" value="GAC49340.1"/>
    <property type="molecule type" value="Genomic_DNA"/>
</dbReference>
<proteinExistence type="inferred from homology"/>
<evidence type="ECO:0000313" key="15">
    <source>
        <dbReference type="Proteomes" id="UP000010988"/>
    </source>
</evidence>
<sequence>MTRYVQMHEMFQDSYDKLDGSIKGKVLNFMVKLQQDPDATGLDFKKPKGAANKYIRTARVNDNYRAVLVDPGGDSSLYLISVLTHDDAYDFAGKVTLQVNKKTGAAELFDHVALEEAIGKAQAPATGSDAPFMPSTVKPIDLERFGVEADLAEKLTKVVGEKAFLAIAEALPNTQANAVLDLAFGKSPDEVWSSYAIDEPGPVDADDIQKALKRPISQLNFTAAAGENEAELRAVLEGDFAKWRVWLHPLQRKLATHDGWNGPFRVTGGAGTGKTVTALHRARHLAHRLGEENSGAKVLLTTYTRNLVRAIEAQLIELAGKEITQRVEVLNVDALARKVVASTDTGRALVTSSTLVHDGDSRVTQLWSVAAQQSNEGWEPAFLSDEWSLVVLGNSIENETAYLRVARNGRSQRLSRPQRADVWKVIEHFQRLMRADGLITFTELAARAASMLTADPKLRDKFRYRFAIIDEAQDLHPAHWKMVRALVKPDTDDLFIVGDAHQRIYGRPAPLSRYGIETRGRSRRLTINYRTSREILRWTLQVADPDVDDLDVDSEELRGSRSVFGGPAPEMAAFDSVASEYSGIAGFIREWESDGLRASDIAVFTYEKRYVDDIVHALAADGIKAAAVGSNTAEEKLGEVVRVMTMHRAKGLEYRGVVLARLGENDFPPAYLTRKKGDDLERELKKLRSVLYVAGSRARERMAMTHVGGPARLLT</sequence>
<dbReference type="SUPFAM" id="SSF143011">
    <property type="entry name" value="RelE-like"/>
    <property type="match status" value="1"/>
</dbReference>
<feature type="binding site" evidence="12">
    <location>
        <begin position="268"/>
        <end position="275"/>
    </location>
    <ligand>
        <name>ATP</name>
        <dbReference type="ChEBI" id="CHEBI:30616"/>
    </ligand>
</feature>
<dbReference type="PROSITE" id="PS51198">
    <property type="entry name" value="UVRD_HELICASE_ATP_BIND"/>
    <property type="match status" value="1"/>
</dbReference>
<evidence type="ECO:0000256" key="1">
    <source>
        <dbReference type="ARBA" id="ARBA00009922"/>
    </source>
</evidence>
<evidence type="ECO:0000256" key="6">
    <source>
        <dbReference type="ARBA" id="ARBA00022840"/>
    </source>
</evidence>
<dbReference type="InterPro" id="IPR027417">
    <property type="entry name" value="P-loop_NTPase"/>
</dbReference>
<protein>
    <recommendedName>
        <fullName evidence="10">DNA 3'-5' helicase</fullName>
        <ecNumber evidence="10">5.6.2.4</ecNumber>
    </recommendedName>
</protein>
<dbReference type="GO" id="GO:0000725">
    <property type="term" value="P:recombinational repair"/>
    <property type="evidence" value="ECO:0007669"/>
    <property type="project" value="TreeGrafter"/>
</dbReference>
<evidence type="ECO:0000256" key="11">
    <source>
        <dbReference type="ARBA" id="ARBA00048988"/>
    </source>
</evidence>
<gene>
    <name evidence="14" type="ORF">GOACH_11_01370</name>
</gene>
<dbReference type="GO" id="GO:0016887">
    <property type="term" value="F:ATP hydrolysis activity"/>
    <property type="evidence" value="ECO:0007669"/>
    <property type="project" value="RHEA"/>
</dbReference>
<keyword evidence="2 12" id="KW-0547">Nucleotide-binding</keyword>
<keyword evidence="5 12" id="KW-0347">Helicase</keyword>
<accession>L7KKC6</accession>
<evidence type="ECO:0000256" key="7">
    <source>
        <dbReference type="ARBA" id="ARBA00023204"/>
    </source>
</evidence>
<dbReference type="GO" id="GO:0043138">
    <property type="term" value="F:3'-5' DNA helicase activity"/>
    <property type="evidence" value="ECO:0007669"/>
    <property type="project" value="UniProtKB-EC"/>
</dbReference>
<dbReference type="RefSeq" id="WP_005175406.1">
    <property type="nucleotide sequence ID" value="NZ_BANR01000011.1"/>
</dbReference>
<name>L7KKC6_9ACTN</name>
<dbReference type="EC" id="5.6.2.4" evidence="10"/>
<dbReference type="Gene3D" id="1.10.10.160">
    <property type="match status" value="1"/>
</dbReference>
<evidence type="ECO:0000256" key="12">
    <source>
        <dbReference type="PROSITE-ProRule" id="PRU00560"/>
    </source>
</evidence>
<dbReference type="STRING" id="1220583.GOACH_11_01370"/>
<dbReference type="InterPro" id="IPR014017">
    <property type="entry name" value="DNA_helicase_UvrD-like_C"/>
</dbReference>
<dbReference type="eggNOG" id="COG0210">
    <property type="taxonomic scope" value="Bacteria"/>
</dbReference>
<evidence type="ECO:0000256" key="3">
    <source>
        <dbReference type="ARBA" id="ARBA00022763"/>
    </source>
</evidence>
<evidence type="ECO:0000259" key="13">
    <source>
        <dbReference type="PROSITE" id="PS51198"/>
    </source>
</evidence>
<evidence type="ECO:0000256" key="5">
    <source>
        <dbReference type="ARBA" id="ARBA00022806"/>
    </source>
</evidence>
<dbReference type="Gene3D" id="3.40.50.300">
    <property type="entry name" value="P-loop containing nucleotide triphosphate hydrolases"/>
    <property type="match status" value="2"/>
</dbReference>